<comment type="cofactor">
    <cofactor evidence="1">
        <name>Mg(2+)</name>
        <dbReference type="ChEBI" id="CHEBI:18420"/>
    </cofactor>
</comment>
<evidence type="ECO:0000313" key="4">
    <source>
        <dbReference type="Proteomes" id="UP000800035"/>
    </source>
</evidence>
<dbReference type="EC" id="5.6.2.3" evidence="1"/>
<feature type="domain" description="DNA helicase Pif1-like DEAD-box helicase" evidence="2">
    <location>
        <begin position="5"/>
        <end position="61"/>
    </location>
</feature>
<reference evidence="3" key="1">
    <citation type="journal article" date="2020" name="Stud. Mycol.">
        <title>101 Dothideomycetes genomes: a test case for predicting lifestyles and emergence of pathogens.</title>
        <authorList>
            <person name="Haridas S."/>
            <person name="Albert R."/>
            <person name="Binder M."/>
            <person name="Bloem J."/>
            <person name="Labutti K."/>
            <person name="Salamov A."/>
            <person name="Andreopoulos B."/>
            <person name="Baker S."/>
            <person name="Barry K."/>
            <person name="Bills G."/>
            <person name="Bluhm B."/>
            <person name="Cannon C."/>
            <person name="Castanera R."/>
            <person name="Culley D."/>
            <person name="Daum C."/>
            <person name="Ezra D."/>
            <person name="Gonzalez J."/>
            <person name="Henrissat B."/>
            <person name="Kuo A."/>
            <person name="Liang C."/>
            <person name="Lipzen A."/>
            <person name="Lutzoni F."/>
            <person name="Magnuson J."/>
            <person name="Mondo S."/>
            <person name="Nolan M."/>
            <person name="Ohm R."/>
            <person name="Pangilinan J."/>
            <person name="Park H.-J."/>
            <person name="Ramirez L."/>
            <person name="Alfaro M."/>
            <person name="Sun H."/>
            <person name="Tritt A."/>
            <person name="Yoshinaga Y."/>
            <person name="Zwiers L.-H."/>
            <person name="Turgeon B."/>
            <person name="Goodwin S."/>
            <person name="Spatafora J."/>
            <person name="Crous P."/>
            <person name="Grigoriev I."/>
        </authorList>
    </citation>
    <scope>NUCLEOTIDE SEQUENCE</scope>
    <source>
        <strain evidence="3">CBS 675.92</strain>
    </source>
</reference>
<sequence length="63" mass="6878">LLLNLDGQGGTRKTYAIKVITSTMDSITRALGKKSPIIRCALTRVAAFLILGKTIHSTFYILI</sequence>
<dbReference type="GO" id="GO:0016787">
    <property type="term" value="F:hydrolase activity"/>
    <property type="evidence" value="ECO:0007669"/>
    <property type="project" value="UniProtKB-KW"/>
</dbReference>
<dbReference type="GO" id="GO:0006310">
    <property type="term" value="P:DNA recombination"/>
    <property type="evidence" value="ECO:0007669"/>
    <property type="project" value="UniProtKB-KW"/>
</dbReference>
<organism evidence="3 4">
    <name type="scientific">Byssothecium circinans</name>
    <dbReference type="NCBI Taxonomy" id="147558"/>
    <lineage>
        <taxon>Eukaryota</taxon>
        <taxon>Fungi</taxon>
        <taxon>Dikarya</taxon>
        <taxon>Ascomycota</taxon>
        <taxon>Pezizomycotina</taxon>
        <taxon>Dothideomycetes</taxon>
        <taxon>Pleosporomycetidae</taxon>
        <taxon>Pleosporales</taxon>
        <taxon>Massarineae</taxon>
        <taxon>Massarinaceae</taxon>
        <taxon>Byssothecium</taxon>
    </lineage>
</organism>
<dbReference type="InterPro" id="IPR010285">
    <property type="entry name" value="DNA_helicase_pif1-like_DEAD"/>
</dbReference>
<keyword evidence="1" id="KW-0233">DNA recombination</keyword>
<dbReference type="InterPro" id="IPR027417">
    <property type="entry name" value="P-loop_NTPase"/>
</dbReference>
<keyword evidence="1" id="KW-0547">Nucleotide-binding</keyword>
<keyword evidence="1" id="KW-0234">DNA repair</keyword>
<dbReference type="OrthoDB" id="3798483at2759"/>
<accession>A0A6A5UB41</accession>
<keyword evidence="1" id="KW-0378">Hydrolase</keyword>
<dbReference type="GO" id="GO:0043139">
    <property type="term" value="F:5'-3' DNA helicase activity"/>
    <property type="evidence" value="ECO:0007669"/>
    <property type="project" value="UniProtKB-EC"/>
</dbReference>
<keyword evidence="1" id="KW-0347">Helicase</keyword>
<protein>
    <recommendedName>
        <fullName evidence="1">ATP-dependent DNA helicase</fullName>
        <ecNumber evidence="1">5.6.2.3</ecNumber>
    </recommendedName>
</protein>
<dbReference type="GO" id="GO:0005524">
    <property type="term" value="F:ATP binding"/>
    <property type="evidence" value="ECO:0007669"/>
    <property type="project" value="UniProtKB-KW"/>
</dbReference>
<comment type="similarity">
    <text evidence="1">Belongs to the helicase family.</text>
</comment>
<dbReference type="Pfam" id="PF05970">
    <property type="entry name" value="PIF1"/>
    <property type="match status" value="1"/>
</dbReference>
<dbReference type="Gene3D" id="3.40.50.300">
    <property type="entry name" value="P-loop containing nucleotide triphosphate hydrolases"/>
    <property type="match status" value="1"/>
</dbReference>
<dbReference type="GO" id="GO:0006281">
    <property type="term" value="P:DNA repair"/>
    <property type="evidence" value="ECO:0007669"/>
    <property type="project" value="UniProtKB-KW"/>
</dbReference>
<name>A0A6A5UB41_9PLEO</name>
<feature type="non-terminal residue" evidence="3">
    <location>
        <position position="1"/>
    </location>
</feature>
<comment type="catalytic activity">
    <reaction evidence="1">
        <text>ATP + H2O = ADP + phosphate + H(+)</text>
        <dbReference type="Rhea" id="RHEA:13065"/>
        <dbReference type="ChEBI" id="CHEBI:15377"/>
        <dbReference type="ChEBI" id="CHEBI:15378"/>
        <dbReference type="ChEBI" id="CHEBI:30616"/>
        <dbReference type="ChEBI" id="CHEBI:43474"/>
        <dbReference type="ChEBI" id="CHEBI:456216"/>
        <dbReference type="EC" id="5.6.2.3"/>
    </reaction>
</comment>
<evidence type="ECO:0000313" key="3">
    <source>
        <dbReference type="EMBL" id="KAF1962383.1"/>
    </source>
</evidence>
<evidence type="ECO:0000256" key="1">
    <source>
        <dbReference type="RuleBase" id="RU363044"/>
    </source>
</evidence>
<keyword evidence="1" id="KW-0067">ATP-binding</keyword>
<proteinExistence type="inferred from homology"/>
<dbReference type="EMBL" id="ML976979">
    <property type="protein sequence ID" value="KAF1962383.1"/>
    <property type="molecule type" value="Genomic_DNA"/>
</dbReference>
<keyword evidence="4" id="KW-1185">Reference proteome</keyword>
<keyword evidence="1" id="KW-0227">DNA damage</keyword>
<dbReference type="Proteomes" id="UP000800035">
    <property type="component" value="Unassembled WGS sequence"/>
</dbReference>
<dbReference type="GO" id="GO:0000723">
    <property type="term" value="P:telomere maintenance"/>
    <property type="evidence" value="ECO:0007669"/>
    <property type="project" value="InterPro"/>
</dbReference>
<gene>
    <name evidence="3" type="ORF">CC80DRAFT_400520</name>
</gene>
<evidence type="ECO:0000259" key="2">
    <source>
        <dbReference type="Pfam" id="PF05970"/>
    </source>
</evidence>
<dbReference type="AlphaFoldDB" id="A0A6A5UB41"/>